<dbReference type="PROSITE" id="PS00139">
    <property type="entry name" value="THIOL_PROTEASE_CYS"/>
    <property type="match status" value="1"/>
</dbReference>
<comment type="similarity">
    <text evidence="2">Belongs to the multi antimicrobial extrusion (MATE) (TC 2.A.66.1) family.</text>
</comment>
<dbReference type="PROSITE" id="PS00639">
    <property type="entry name" value="THIOL_PROTEASE_HIS"/>
    <property type="match status" value="1"/>
</dbReference>
<evidence type="ECO:0000259" key="5">
    <source>
        <dbReference type="SMART" id="SM00645"/>
    </source>
</evidence>
<dbReference type="InterPro" id="IPR025660">
    <property type="entry name" value="Pept_his_AS"/>
</dbReference>
<sequence>MGWKVTLAFLGHVGGQELAASALVSVWANASKMIVMGFSVSLCTLCGQAYGAQNFRLVGIWFQICLLCIAVLSAIITISFFFVDRILGFITDDQDVLRMANTYARWTAPTVFPLALSCALRQYFQAQEIVIPATIVSALSVLVCLGTNYFLVPPMGLVGAALADTVASTFQPLAMVGYACWWKGYHKKTWFDWELRECLEQERQPLQAASERILFNVWYIIFGVYWGFGLPTMMRCANFLGANNPSAAKHSVRVGLALGSAATAVCVLGVFVWRQPIAQCFTGDVDVILAIEVAIPVFCVAVFMSGLHIIVAAALDATALMTVLVVIIVVGSWVVTLPLSYVFSVVLDASAANLRSNTRIPMAHHRRFLQEVDEIEKQLDQWLNSDAGKEAQEQGFVQMGIMDENAKQDRLERFFLTKLGIDQAQDANPDAVFSLDTPFSLMTDDEFAAFLGNSYNNMGGLTNLNITVEDPHEDEFDGFNVLGASKDWSTSSSCVAPVKNQGACGSCWAFASVGSLESAHCIKTQKLTLLSEQEVTSCEKQSHGCSGGWPEYALNYIKTKGGICTADAYPYKSGSTQQTGSCQASCSRQPIQISQGVSVRPSESAFVSALDKQPMAVVVAAGNNVWKQYKGGLVSSCPSNQLDHAVLAVGYGDMSGGSHFKIKNSWGTSWGDKGYIYLKRGACGVLQESGVYPTL</sequence>
<keyword evidence="4" id="KW-1133">Transmembrane helix</keyword>
<dbReference type="GO" id="GO:0042910">
    <property type="term" value="F:xenobiotic transmembrane transporter activity"/>
    <property type="evidence" value="ECO:0007669"/>
    <property type="project" value="InterPro"/>
</dbReference>
<evidence type="ECO:0000256" key="1">
    <source>
        <dbReference type="ARBA" id="ARBA00008455"/>
    </source>
</evidence>
<dbReference type="InterPro" id="IPR039417">
    <property type="entry name" value="Peptidase_C1A_papain-like"/>
</dbReference>
<name>A0AAV2YYB9_9STRA</name>
<dbReference type="GO" id="GO:0015297">
    <property type="term" value="F:antiporter activity"/>
    <property type="evidence" value="ECO:0007669"/>
    <property type="project" value="InterPro"/>
</dbReference>
<comment type="similarity">
    <text evidence="1">Belongs to the peptidase C1 family.</text>
</comment>
<reference evidence="6" key="2">
    <citation type="journal article" date="2023" name="Microbiol Resour">
        <title>Decontamination and Annotation of the Draft Genome Sequence of the Oomycete Lagenidium giganteum ARSEF 373.</title>
        <authorList>
            <person name="Morgan W.R."/>
            <person name="Tartar A."/>
        </authorList>
    </citation>
    <scope>NUCLEOTIDE SEQUENCE</scope>
    <source>
        <strain evidence="6">ARSEF 373</strain>
    </source>
</reference>
<feature type="transmembrane region" description="Helical" evidence="4">
    <location>
        <begin position="129"/>
        <end position="151"/>
    </location>
</feature>
<feature type="transmembrane region" description="Helical" evidence="4">
    <location>
        <begin position="57"/>
        <end position="83"/>
    </location>
</feature>
<evidence type="ECO:0000256" key="3">
    <source>
        <dbReference type="ARBA" id="ARBA00023145"/>
    </source>
</evidence>
<keyword evidence="7" id="KW-1185">Reference proteome</keyword>
<protein>
    <recommendedName>
        <fullName evidence="5">Peptidase C1A papain C-terminal domain-containing protein</fullName>
    </recommendedName>
</protein>
<feature type="domain" description="Peptidase C1A papain C-terminal" evidence="5">
    <location>
        <begin position="482"/>
        <end position="694"/>
    </location>
</feature>
<evidence type="ECO:0000256" key="4">
    <source>
        <dbReference type="SAM" id="Phobius"/>
    </source>
</evidence>
<evidence type="ECO:0000256" key="2">
    <source>
        <dbReference type="ARBA" id="ARBA00010199"/>
    </source>
</evidence>
<feature type="transmembrane region" description="Helical" evidence="4">
    <location>
        <begin position="30"/>
        <end position="50"/>
    </location>
</feature>
<dbReference type="EMBL" id="DAKRPA010000103">
    <property type="protein sequence ID" value="DAZ98576.1"/>
    <property type="molecule type" value="Genomic_DNA"/>
</dbReference>
<feature type="transmembrane region" description="Helical" evidence="4">
    <location>
        <begin position="321"/>
        <end position="347"/>
    </location>
</feature>
<dbReference type="Pfam" id="PF01554">
    <property type="entry name" value="MatE"/>
    <property type="match status" value="2"/>
</dbReference>
<dbReference type="Pfam" id="PF00112">
    <property type="entry name" value="Peptidase_C1"/>
    <property type="match status" value="1"/>
</dbReference>
<feature type="transmembrane region" description="Helical" evidence="4">
    <location>
        <begin position="254"/>
        <end position="273"/>
    </location>
</feature>
<keyword evidence="4" id="KW-0472">Membrane</keyword>
<evidence type="ECO:0000313" key="6">
    <source>
        <dbReference type="EMBL" id="DAZ98576.1"/>
    </source>
</evidence>
<keyword evidence="3" id="KW-0865">Zymogen</keyword>
<dbReference type="GO" id="GO:0016020">
    <property type="term" value="C:membrane"/>
    <property type="evidence" value="ECO:0007669"/>
    <property type="project" value="InterPro"/>
</dbReference>
<accession>A0AAV2YYB9</accession>
<reference evidence="6" key="1">
    <citation type="submission" date="2022-11" db="EMBL/GenBank/DDBJ databases">
        <authorList>
            <person name="Morgan W.R."/>
            <person name="Tartar A."/>
        </authorList>
    </citation>
    <scope>NUCLEOTIDE SEQUENCE</scope>
    <source>
        <strain evidence="6">ARSEF 373</strain>
    </source>
</reference>
<dbReference type="PRINTS" id="PR00705">
    <property type="entry name" value="PAPAIN"/>
</dbReference>
<dbReference type="Gene3D" id="3.90.70.10">
    <property type="entry name" value="Cysteine proteinases"/>
    <property type="match status" value="1"/>
</dbReference>
<evidence type="ECO:0000313" key="7">
    <source>
        <dbReference type="Proteomes" id="UP001146120"/>
    </source>
</evidence>
<feature type="transmembrane region" description="Helical" evidence="4">
    <location>
        <begin position="285"/>
        <end position="315"/>
    </location>
</feature>
<keyword evidence="4" id="KW-0812">Transmembrane</keyword>
<proteinExistence type="inferred from homology"/>
<organism evidence="6 7">
    <name type="scientific">Lagenidium giganteum</name>
    <dbReference type="NCBI Taxonomy" id="4803"/>
    <lineage>
        <taxon>Eukaryota</taxon>
        <taxon>Sar</taxon>
        <taxon>Stramenopiles</taxon>
        <taxon>Oomycota</taxon>
        <taxon>Peronosporomycetes</taxon>
        <taxon>Pythiales</taxon>
        <taxon>Pythiaceae</taxon>
    </lineage>
</organism>
<dbReference type="InterPro" id="IPR000169">
    <property type="entry name" value="Pept_cys_AS"/>
</dbReference>
<dbReference type="SMART" id="SM00645">
    <property type="entry name" value="Pept_C1"/>
    <property type="match status" value="1"/>
</dbReference>
<dbReference type="GO" id="GO:0008234">
    <property type="term" value="F:cysteine-type peptidase activity"/>
    <property type="evidence" value="ECO:0007669"/>
    <property type="project" value="InterPro"/>
</dbReference>
<dbReference type="AlphaFoldDB" id="A0AAV2YYB9"/>
<dbReference type="InterPro" id="IPR013128">
    <property type="entry name" value="Peptidase_C1A"/>
</dbReference>
<dbReference type="Proteomes" id="UP001146120">
    <property type="component" value="Unassembled WGS sequence"/>
</dbReference>
<feature type="transmembrane region" description="Helical" evidence="4">
    <location>
        <begin position="213"/>
        <end position="234"/>
    </location>
</feature>
<gene>
    <name evidence="6" type="ORF">N0F65_005760</name>
</gene>
<comment type="caution">
    <text evidence="6">The sequence shown here is derived from an EMBL/GenBank/DDBJ whole genome shotgun (WGS) entry which is preliminary data.</text>
</comment>
<dbReference type="InterPro" id="IPR000668">
    <property type="entry name" value="Peptidase_C1A_C"/>
</dbReference>
<dbReference type="PANTHER" id="PTHR12411">
    <property type="entry name" value="CYSTEINE PROTEASE FAMILY C1-RELATED"/>
    <property type="match status" value="1"/>
</dbReference>
<dbReference type="CDD" id="cd02248">
    <property type="entry name" value="Peptidase_C1A"/>
    <property type="match status" value="1"/>
</dbReference>
<dbReference type="GO" id="GO:0006508">
    <property type="term" value="P:proteolysis"/>
    <property type="evidence" value="ECO:0007669"/>
    <property type="project" value="InterPro"/>
</dbReference>
<dbReference type="InterPro" id="IPR038765">
    <property type="entry name" value="Papain-like_cys_pep_sf"/>
</dbReference>
<dbReference type="SUPFAM" id="SSF54001">
    <property type="entry name" value="Cysteine proteinases"/>
    <property type="match status" value="1"/>
</dbReference>
<dbReference type="InterPro" id="IPR002528">
    <property type="entry name" value="MATE_fam"/>
</dbReference>